<feature type="domain" description="Glycosyl transferase 1" evidence="2">
    <location>
        <begin position="12"/>
        <end position="184"/>
    </location>
</feature>
<sequence length="526" mass="60900">MDKQQPIFFLMNSIDLVRGGLTKASLKQASTFAEMGFDVYMVTFNYNLNYPQIRHHLVEMDKIHPNVTILNHYEELDGNMETSPSKKTLKKKTLKDLAEGGTINKRKGKNAYRIYQNGVYTKYIDYGDDDHLNFIDYFNENRYRTKREDYDPKGNLKRVVFMDFNKNKPRQKVYYNQKKEAYLSEWIDPKGGSVIRINHFNPKTGEITKIYREGSTKFKVDWITSLLSQYKDPIVISDTRSTDEVLAEIPGKYATKIWRLHSSHVHYPFDENGDIADKVKTGIDNLNQYDGAFVLTEQQRQDLIRRFGKEDFFHTIPHYHESKGKSGGAIKKFLSKDERDPKLAVVVSRLSTLKRIDHTIRAFKKVIQYIPDAKLEIWGTGTEEEKLKTLVKEQSLEGNVSVKGYTHDPDEVYQRGLFSVLTSKSEGFALSVLESTVNETPVISYDVRYGPNDLIHHNVTGKLVEDKNIEALADEMIDLFRNPETTKQMGIKGAAFINENFNKESYKDKFLTSIAKVEEYKKNNHK</sequence>
<dbReference type="PANTHER" id="PTHR12526:SF630">
    <property type="entry name" value="GLYCOSYLTRANSFERASE"/>
    <property type="match status" value="1"/>
</dbReference>
<dbReference type="EMBL" id="BMEL01000004">
    <property type="protein sequence ID" value="GGF30556.1"/>
    <property type="molecule type" value="Genomic_DNA"/>
</dbReference>
<dbReference type="AlphaFoldDB" id="A0A917EYD5"/>
<reference evidence="3" key="1">
    <citation type="journal article" date="2014" name="Int. J. Syst. Evol. Microbiol.">
        <title>Complete genome sequence of Corynebacterium casei LMG S-19264T (=DSM 44701T), isolated from a smear-ripened cheese.</title>
        <authorList>
            <consortium name="US DOE Joint Genome Institute (JGI-PGF)"/>
            <person name="Walter F."/>
            <person name="Albersmeier A."/>
            <person name="Kalinowski J."/>
            <person name="Ruckert C."/>
        </authorList>
    </citation>
    <scope>NUCLEOTIDE SEQUENCE</scope>
    <source>
        <strain evidence="3">CGMCC 1.12153</strain>
    </source>
</reference>
<comment type="caution">
    <text evidence="3">The sequence shown here is derived from an EMBL/GenBank/DDBJ whole genome shotgun (WGS) entry which is preliminary data.</text>
</comment>
<accession>A0A917EYD5</accession>
<dbReference type="GO" id="GO:0016757">
    <property type="term" value="F:glycosyltransferase activity"/>
    <property type="evidence" value="ECO:0007669"/>
    <property type="project" value="InterPro"/>
</dbReference>
<dbReference type="Pfam" id="PF09318">
    <property type="entry name" value="Glyco_trans_A_1"/>
    <property type="match status" value="1"/>
</dbReference>
<dbReference type="SUPFAM" id="SSF53756">
    <property type="entry name" value="UDP-Glycosyltransferase/glycogen phosphorylase"/>
    <property type="match status" value="1"/>
</dbReference>
<reference evidence="3" key="2">
    <citation type="submission" date="2020-09" db="EMBL/GenBank/DDBJ databases">
        <authorList>
            <person name="Sun Q."/>
            <person name="Zhou Y."/>
        </authorList>
    </citation>
    <scope>NUCLEOTIDE SEQUENCE</scope>
    <source>
        <strain evidence="3">CGMCC 1.12153</strain>
    </source>
</reference>
<dbReference type="Pfam" id="PF00534">
    <property type="entry name" value="Glycos_transf_1"/>
    <property type="match status" value="1"/>
</dbReference>
<gene>
    <name evidence="3" type="ORF">GCM10010954_32110</name>
</gene>
<evidence type="ECO:0000259" key="2">
    <source>
        <dbReference type="Pfam" id="PF09318"/>
    </source>
</evidence>
<evidence type="ECO:0000313" key="3">
    <source>
        <dbReference type="EMBL" id="GGF30556.1"/>
    </source>
</evidence>
<keyword evidence="4" id="KW-1185">Reference proteome</keyword>
<evidence type="ECO:0000259" key="1">
    <source>
        <dbReference type="Pfam" id="PF00534"/>
    </source>
</evidence>
<keyword evidence="3" id="KW-0808">Transferase</keyword>
<dbReference type="RefSeq" id="WP_188378525.1">
    <property type="nucleotide sequence ID" value="NZ_BMEL01000004.1"/>
</dbReference>
<organism evidence="3 4">
    <name type="scientific">Halobacillus andaensis</name>
    <dbReference type="NCBI Taxonomy" id="1176239"/>
    <lineage>
        <taxon>Bacteria</taxon>
        <taxon>Bacillati</taxon>
        <taxon>Bacillota</taxon>
        <taxon>Bacilli</taxon>
        <taxon>Bacillales</taxon>
        <taxon>Bacillaceae</taxon>
        <taxon>Halobacillus</taxon>
    </lineage>
</organism>
<dbReference type="InterPro" id="IPR015397">
    <property type="entry name" value="Glyco_trans_A_1"/>
</dbReference>
<feature type="domain" description="Glycosyl transferase family 1" evidence="1">
    <location>
        <begin position="339"/>
        <end position="493"/>
    </location>
</feature>
<name>A0A917EYD5_HALAA</name>
<proteinExistence type="predicted"/>
<dbReference type="Gene3D" id="3.40.50.2000">
    <property type="entry name" value="Glycogen Phosphorylase B"/>
    <property type="match status" value="3"/>
</dbReference>
<dbReference type="InterPro" id="IPR001296">
    <property type="entry name" value="Glyco_trans_1"/>
</dbReference>
<dbReference type="Proteomes" id="UP000660110">
    <property type="component" value="Unassembled WGS sequence"/>
</dbReference>
<dbReference type="PANTHER" id="PTHR12526">
    <property type="entry name" value="GLYCOSYLTRANSFERASE"/>
    <property type="match status" value="1"/>
</dbReference>
<protein>
    <submittedName>
        <fullName evidence="3">Glycosyl transferase family 1</fullName>
    </submittedName>
</protein>
<evidence type="ECO:0000313" key="4">
    <source>
        <dbReference type="Proteomes" id="UP000660110"/>
    </source>
</evidence>